<gene>
    <name evidence="2" type="ORF">IXB50_00955</name>
</gene>
<dbReference type="AlphaFoldDB" id="A0A947GHF0"/>
<keyword evidence="3" id="KW-1185">Reference proteome</keyword>
<evidence type="ECO:0000313" key="3">
    <source>
        <dbReference type="Proteomes" id="UP000717364"/>
    </source>
</evidence>
<dbReference type="EMBL" id="JADOES010000001">
    <property type="protein sequence ID" value="MBT9313992.1"/>
    <property type="molecule type" value="Genomic_DNA"/>
</dbReference>
<sequence length="193" mass="20723">MMQRLFAKKRLLLGLSALALAGAMPFATSQPVLAQLQEVKEAIVQAVLRPEVKLSLGAEKQIVELDANGREKTSWEAVDSKVTVQPGDVLRYTVDGSNSGDVEAKGLSITQPIPNQTSYMLKSAKTEGSAEIVYSIDGGQSFVAAPMVEVTLPDGTVELQPAPAEMYTHIQWNFGDDLASAQSVKASYNVKVQ</sequence>
<reference evidence="2" key="2">
    <citation type="journal article" date="2021" name="Mar. Drugs">
        <title>Genome Reduction and Secondary Metabolism of the Marine Sponge-Associated Cyanobacterium Leptothoe.</title>
        <authorList>
            <person name="Konstantinou D."/>
            <person name="Popin R.V."/>
            <person name="Fewer D.P."/>
            <person name="Sivonen K."/>
            <person name="Gkelis S."/>
        </authorList>
    </citation>
    <scope>NUCLEOTIDE SEQUENCE</scope>
    <source>
        <strain evidence="2">TAU-MAC 1115</strain>
    </source>
</reference>
<proteinExistence type="predicted"/>
<feature type="chain" id="PRO_5037637551" evidence="1">
    <location>
        <begin position="35"/>
        <end position="193"/>
    </location>
</feature>
<reference evidence="2" key="1">
    <citation type="submission" date="2020-11" db="EMBL/GenBank/DDBJ databases">
        <authorList>
            <person name="Konstantinou D."/>
            <person name="Gkelis S."/>
            <person name="Popin R."/>
            <person name="Fewer D."/>
            <person name="Sivonen K."/>
        </authorList>
    </citation>
    <scope>NUCLEOTIDE SEQUENCE</scope>
    <source>
        <strain evidence="2">TAU-MAC 1115</strain>
    </source>
</reference>
<evidence type="ECO:0000256" key="1">
    <source>
        <dbReference type="SAM" id="SignalP"/>
    </source>
</evidence>
<dbReference type="Proteomes" id="UP000717364">
    <property type="component" value="Unassembled WGS sequence"/>
</dbReference>
<comment type="caution">
    <text evidence="2">The sequence shown here is derived from an EMBL/GenBank/DDBJ whole genome shotgun (WGS) entry which is preliminary data.</text>
</comment>
<evidence type="ECO:0000313" key="2">
    <source>
        <dbReference type="EMBL" id="MBT9313992.1"/>
    </source>
</evidence>
<feature type="signal peptide" evidence="1">
    <location>
        <begin position="1"/>
        <end position="34"/>
    </location>
</feature>
<dbReference type="InterPro" id="IPR047589">
    <property type="entry name" value="DUF11_rpt"/>
</dbReference>
<accession>A0A947GHF0</accession>
<keyword evidence="1" id="KW-0732">Signal</keyword>
<name>A0A947GHF0_9CYAN</name>
<protein>
    <submittedName>
        <fullName evidence="2">DUF11 domain-containing protein</fullName>
    </submittedName>
</protein>
<organism evidence="2 3">
    <name type="scientific">Leptothoe spongobia TAU-MAC 1115</name>
    <dbReference type="NCBI Taxonomy" id="1967444"/>
    <lineage>
        <taxon>Bacteria</taxon>
        <taxon>Bacillati</taxon>
        <taxon>Cyanobacteriota</taxon>
        <taxon>Cyanophyceae</taxon>
        <taxon>Nodosilineales</taxon>
        <taxon>Cymatolegaceae</taxon>
        <taxon>Leptothoe</taxon>
        <taxon>Leptothoe spongobia</taxon>
    </lineage>
</organism>
<dbReference type="NCBIfam" id="TIGR01451">
    <property type="entry name" value="B_ant_repeat"/>
    <property type="match status" value="1"/>
</dbReference>